<gene>
    <name evidence="1" type="ordered locus">ETA_19170</name>
</gene>
<protein>
    <submittedName>
        <fullName evidence="1">Uncharacterized protein</fullName>
    </submittedName>
</protein>
<accession>B2VID7</accession>
<sequence>MFAEKMHSIMISHPPKEWKILSLRSISDSSLPGNDVCLLTIMDYVMAFHMVFTWYNNHPITN</sequence>
<evidence type="ECO:0000313" key="1">
    <source>
        <dbReference type="EMBL" id="CAO96963.1"/>
    </source>
</evidence>
<name>B2VID7_ERWT9</name>
<dbReference type="KEGG" id="eta:ETA_19170"/>
<evidence type="ECO:0000313" key="2">
    <source>
        <dbReference type="Proteomes" id="UP000001726"/>
    </source>
</evidence>
<dbReference type="EMBL" id="CU468135">
    <property type="protein sequence ID" value="CAO96963.1"/>
    <property type="molecule type" value="Genomic_DNA"/>
</dbReference>
<proteinExistence type="predicted"/>
<reference evidence="1 2" key="1">
    <citation type="journal article" date="2008" name="Environ. Microbiol.">
        <title>The genome of Erwinia tasmaniensis strain Et1/99, a non-pathogenic bacterium in the genus Erwinia.</title>
        <authorList>
            <person name="Kube M."/>
            <person name="Migdoll A.M."/>
            <person name="Mueller I."/>
            <person name="Kuhl H."/>
            <person name="Beck A."/>
            <person name="Reinhardt R."/>
            <person name="Geider K."/>
        </authorList>
    </citation>
    <scope>NUCLEOTIDE SEQUENCE [LARGE SCALE GENOMIC DNA]</scope>
    <source>
        <strain evidence="2">DSM 17950 / CFBP 7177 / CIP 109463 / NCPPB 4357 / Et1/99</strain>
    </source>
</reference>
<dbReference type="HOGENOM" id="CLU_2897248_0_0_6"/>
<keyword evidence="2" id="KW-1185">Reference proteome</keyword>
<organism evidence="1 2">
    <name type="scientific">Erwinia tasmaniensis (strain DSM 17950 / CFBP 7177 / CIP 109463 / NCPPB 4357 / Et1/99)</name>
    <dbReference type="NCBI Taxonomy" id="465817"/>
    <lineage>
        <taxon>Bacteria</taxon>
        <taxon>Pseudomonadati</taxon>
        <taxon>Pseudomonadota</taxon>
        <taxon>Gammaproteobacteria</taxon>
        <taxon>Enterobacterales</taxon>
        <taxon>Erwiniaceae</taxon>
        <taxon>Erwinia</taxon>
    </lineage>
</organism>
<dbReference type="Proteomes" id="UP000001726">
    <property type="component" value="Chromosome"/>
</dbReference>
<dbReference type="AlphaFoldDB" id="B2VID7"/>